<evidence type="ECO:0000259" key="3">
    <source>
        <dbReference type="Pfam" id="PF07589"/>
    </source>
</evidence>
<evidence type="ECO:0000313" key="5">
    <source>
        <dbReference type="Proteomes" id="UP000625079"/>
    </source>
</evidence>
<dbReference type="NCBIfam" id="NF035944">
    <property type="entry name" value="PEPxxWA-CTERM"/>
    <property type="match status" value="1"/>
</dbReference>
<evidence type="ECO:0000313" key="4">
    <source>
        <dbReference type="EMBL" id="GGI33450.1"/>
    </source>
</evidence>
<dbReference type="NCBIfam" id="TIGR02595">
    <property type="entry name" value="PEP_CTERM"/>
    <property type="match status" value="1"/>
</dbReference>
<dbReference type="Pfam" id="PF07589">
    <property type="entry name" value="PEP-CTERM"/>
    <property type="match status" value="1"/>
</dbReference>
<feature type="transmembrane region" description="Helical" evidence="1">
    <location>
        <begin position="173"/>
        <end position="190"/>
    </location>
</feature>
<keyword evidence="1" id="KW-0812">Transmembrane</keyword>
<evidence type="ECO:0000256" key="2">
    <source>
        <dbReference type="SAM" id="SignalP"/>
    </source>
</evidence>
<keyword evidence="2" id="KW-0732">Signal</keyword>
<sequence>MIKMYVATAGLILALATPAEADVIYPNPGTENPTTYTFTSTSNGVLSAYFYGSGASFTESLGLLVNGQDRGTALENQSSAYGQSYDFGKVTIGDTLVFYIDVKTTGYTYYSDIKMNSDGVNHVYSTAFNGDGTIPKGTYVGFEDLSLHQTGWTDNNYTDEQFVFTITAVPEPSTWAMMILGFAGISFFTYRRRNSGDAIA</sequence>
<gene>
    <name evidence="4" type="ORF">GCM10010987_74450</name>
</gene>
<proteinExistence type="predicted"/>
<name>A0AA87WBC1_9BRAD</name>
<feature type="domain" description="Ice-binding protein C-terminal" evidence="3">
    <location>
        <begin position="168"/>
        <end position="193"/>
    </location>
</feature>
<reference evidence="4" key="1">
    <citation type="journal article" date="2014" name="Int. J. Syst. Evol. Microbiol.">
        <title>Complete genome sequence of Corynebacterium casei LMG S-19264T (=DSM 44701T), isolated from a smear-ripened cheese.</title>
        <authorList>
            <consortium name="US DOE Joint Genome Institute (JGI-PGF)"/>
            <person name="Walter F."/>
            <person name="Albersmeier A."/>
            <person name="Kalinowski J."/>
            <person name="Ruckert C."/>
        </authorList>
    </citation>
    <scope>NUCLEOTIDE SEQUENCE</scope>
    <source>
        <strain evidence="4">CGMCC 1.15034</strain>
    </source>
</reference>
<feature type="chain" id="PRO_5041642883" description="Ice-binding protein C-terminal domain-containing protein" evidence="2">
    <location>
        <begin position="22"/>
        <end position="200"/>
    </location>
</feature>
<accession>A0AA87WBC1</accession>
<dbReference type="InterPro" id="IPR013424">
    <property type="entry name" value="Ice-binding_C"/>
</dbReference>
<keyword evidence="1" id="KW-0472">Membrane</keyword>
<dbReference type="Proteomes" id="UP000625079">
    <property type="component" value="Unassembled WGS sequence"/>
</dbReference>
<reference evidence="4" key="2">
    <citation type="submission" date="2022-12" db="EMBL/GenBank/DDBJ databases">
        <authorList>
            <person name="Sun Q."/>
            <person name="Zhou Y."/>
        </authorList>
    </citation>
    <scope>NUCLEOTIDE SEQUENCE</scope>
    <source>
        <strain evidence="4">CGMCC 1.15034</strain>
    </source>
</reference>
<comment type="caution">
    <text evidence="4">The sequence shown here is derived from an EMBL/GenBank/DDBJ whole genome shotgun (WGS) entry which is preliminary data.</text>
</comment>
<dbReference type="EMBL" id="BMHC01000030">
    <property type="protein sequence ID" value="GGI33450.1"/>
    <property type="molecule type" value="Genomic_DNA"/>
</dbReference>
<organism evidence="4 5">
    <name type="scientific">Bradyrhizobium guangdongense</name>
    <dbReference type="NCBI Taxonomy" id="1325090"/>
    <lineage>
        <taxon>Bacteria</taxon>
        <taxon>Pseudomonadati</taxon>
        <taxon>Pseudomonadota</taxon>
        <taxon>Alphaproteobacteria</taxon>
        <taxon>Hyphomicrobiales</taxon>
        <taxon>Nitrobacteraceae</taxon>
        <taxon>Bradyrhizobium</taxon>
    </lineage>
</organism>
<keyword evidence="1" id="KW-1133">Transmembrane helix</keyword>
<evidence type="ECO:0000256" key="1">
    <source>
        <dbReference type="SAM" id="Phobius"/>
    </source>
</evidence>
<protein>
    <recommendedName>
        <fullName evidence="3">Ice-binding protein C-terminal domain-containing protein</fullName>
    </recommendedName>
</protein>
<feature type="signal peptide" evidence="2">
    <location>
        <begin position="1"/>
        <end position="21"/>
    </location>
</feature>
<dbReference type="AlphaFoldDB" id="A0AA87WBC1"/>